<dbReference type="Proteomes" id="UP000297239">
    <property type="component" value="Unassembled WGS sequence"/>
</dbReference>
<dbReference type="Gene3D" id="1.10.1220.10">
    <property type="entry name" value="Met repressor-like"/>
    <property type="match status" value="1"/>
</dbReference>
<dbReference type="AlphaFoldDB" id="A0A6N4QG85"/>
<protein>
    <submittedName>
        <fullName evidence="1">ChpI protein</fullName>
    </submittedName>
</protein>
<keyword evidence="2" id="KW-1185">Reference proteome</keyword>
<reference evidence="1" key="1">
    <citation type="journal article" date="2019" name="PLoS Negl. Trop. Dis.">
        <title>Revisiting the worldwide diversity of Leptospira species in the environment.</title>
        <authorList>
            <person name="Vincent A.T."/>
            <person name="Schiettekatte O."/>
            <person name="Bourhy P."/>
            <person name="Veyrier F.J."/>
            <person name="Picardeau M."/>
        </authorList>
    </citation>
    <scope>NUCLEOTIDE SEQUENCE [LARGE SCALE GENOMIC DNA]</scope>
    <source>
        <strain evidence="1">201800293</strain>
    </source>
</reference>
<dbReference type="EMBL" id="RQFF01000027">
    <property type="protein sequence ID" value="TGK70626.1"/>
    <property type="molecule type" value="Genomic_DNA"/>
</dbReference>
<gene>
    <name evidence="1" type="ORF">EHQ18_09250</name>
</gene>
<organism evidence="1 2">
    <name type="scientific">Leptospira kanakyensis</name>
    <dbReference type="NCBI Taxonomy" id="2484968"/>
    <lineage>
        <taxon>Bacteria</taxon>
        <taxon>Pseudomonadati</taxon>
        <taxon>Spirochaetota</taxon>
        <taxon>Spirochaetia</taxon>
        <taxon>Leptospirales</taxon>
        <taxon>Leptospiraceae</taxon>
        <taxon>Leptospira</taxon>
    </lineage>
</organism>
<evidence type="ECO:0000313" key="1">
    <source>
        <dbReference type="EMBL" id="TGK70626.1"/>
    </source>
</evidence>
<dbReference type="RefSeq" id="WP_135633671.1">
    <property type="nucleotide sequence ID" value="NZ_RQFE01000022.1"/>
</dbReference>
<dbReference type="InterPro" id="IPR013321">
    <property type="entry name" value="Arc_rbn_hlx_hlx"/>
</dbReference>
<evidence type="ECO:0000313" key="2">
    <source>
        <dbReference type="Proteomes" id="UP000297239"/>
    </source>
</evidence>
<dbReference type="GO" id="GO:0006355">
    <property type="term" value="P:regulation of DNA-templated transcription"/>
    <property type="evidence" value="ECO:0007669"/>
    <property type="project" value="InterPro"/>
</dbReference>
<dbReference type="OrthoDB" id="73061at2"/>
<sequence>MKTAISIPDELFVSAENTAKKLGIPRSQLFAKALEEFIQNHSKEKITEKLNEVYDKNFFESDNSISNISVSTLRKSLKNDSW</sequence>
<accession>A0A6N4QG85</accession>
<comment type="caution">
    <text evidence="1">The sequence shown here is derived from an EMBL/GenBank/DDBJ whole genome shotgun (WGS) entry which is preliminary data.</text>
</comment>
<proteinExistence type="predicted"/>
<name>A0A6N4QG85_9LEPT</name>